<accession>A0A2T7FTE2</accession>
<evidence type="ECO:0000313" key="2">
    <source>
        <dbReference type="Proteomes" id="UP000244817"/>
    </source>
</evidence>
<organism evidence="1 2">
    <name type="scientific">Thalassorhabdomicrobium marinisediminis</name>
    <dbReference type="NCBI Taxonomy" id="2170577"/>
    <lineage>
        <taxon>Bacteria</taxon>
        <taxon>Pseudomonadati</taxon>
        <taxon>Pseudomonadota</taxon>
        <taxon>Alphaproteobacteria</taxon>
        <taxon>Rhodobacterales</taxon>
        <taxon>Paracoccaceae</taxon>
        <taxon>Thalassorhabdomicrobium</taxon>
    </lineage>
</organism>
<evidence type="ECO:0000313" key="1">
    <source>
        <dbReference type="EMBL" id="PVA05440.1"/>
    </source>
</evidence>
<dbReference type="AlphaFoldDB" id="A0A2T7FTE2"/>
<proteinExistence type="predicted"/>
<comment type="caution">
    <text evidence="1">The sequence shown here is derived from an EMBL/GenBank/DDBJ whole genome shotgun (WGS) entry which is preliminary data.</text>
</comment>
<reference evidence="1 2" key="1">
    <citation type="submission" date="2018-04" db="EMBL/GenBank/DDBJ databases">
        <title>Pelagivirga bohaiensis gen. nov., sp. nov., a bacterium isolated from the Bohai Sea.</title>
        <authorList>
            <person name="Ji X."/>
        </authorList>
    </citation>
    <scope>NUCLEOTIDE SEQUENCE [LARGE SCALE GENOMIC DNA]</scope>
    <source>
        <strain evidence="1 2">BH-SD16</strain>
    </source>
</reference>
<gene>
    <name evidence="1" type="ORF">DC363_15630</name>
</gene>
<dbReference type="Proteomes" id="UP000244817">
    <property type="component" value="Unassembled WGS sequence"/>
</dbReference>
<dbReference type="EMBL" id="QCYG01000011">
    <property type="protein sequence ID" value="PVA05440.1"/>
    <property type="molecule type" value="Genomic_DNA"/>
</dbReference>
<name>A0A2T7FTE2_9RHOB</name>
<keyword evidence="2" id="KW-1185">Reference proteome</keyword>
<protein>
    <submittedName>
        <fullName evidence="1">Uncharacterized protein</fullName>
    </submittedName>
</protein>
<sequence>MKEKMDALEARKAELEGTIAAHTEENTVLLHPGLANQFRWQVEDLVSSLNDPALKTEVSVASDPLIAL</sequence>